<dbReference type="GO" id="GO:0016020">
    <property type="term" value="C:membrane"/>
    <property type="evidence" value="ECO:0007669"/>
    <property type="project" value="UniProtKB-SubCell"/>
</dbReference>
<comment type="subcellular location">
    <subcellularLocation>
        <location evidence="1">Membrane</location>
        <topology evidence="1">Multi-pass membrane protein</topology>
    </subcellularLocation>
</comment>
<keyword evidence="7" id="KW-1185">Reference proteome</keyword>
<evidence type="ECO:0000256" key="4">
    <source>
        <dbReference type="ARBA" id="ARBA00023136"/>
    </source>
</evidence>
<keyword evidence="4 5" id="KW-0472">Membrane</keyword>
<dbReference type="STRING" id="158441.A0A226EMJ1"/>
<evidence type="ECO:0000256" key="5">
    <source>
        <dbReference type="SAM" id="Phobius"/>
    </source>
</evidence>
<keyword evidence="3 5" id="KW-1133">Transmembrane helix</keyword>
<dbReference type="OMA" id="QWRICTV"/>
<keyword evidence="2 5" id="KW-0812">Transmembrane</keyword>
<dbReference type="EMBL" id="LNIX01000003">
    <property type="protein sequence ID" value="OXA58234.1"/>
    <property type="molecule type" value="Genomic_DNA"/>
</dbReference>
<protein>
    <submittedName>
        <fullName evidence="6">Lipoma HMGIC fusion partner</fullName>
    </submittedName>
</protein>
<dbReference type="PANTHER" id="PTHR12489:SF16">
    <property type="entry name" value="LHFPL TETRASPAN SUBFAMILY MEMBER 6 PROTEIN-RELATED"/>
    <property type="match status" value="1"/>
</dbReference>
<evidence type="ECO:0000256" key="3">
    <source>
        <dbReference type="ARBA" id="ARBA00022989"/>
    </source>
</evidence>
<dbReference type="InterPro" id="IPR019372">
    <property type="entry name" value="LHFPL"/>
</dbReference>
<dbReference type="Gene3D" id="1.20.140.150">
    <property type="match status" value="1"/>
</dbReference>
<organism evidence="6 7">
    <name type="scientific">Folsomia candida</name>
    <name type="common">Springtail</name>
    <dbReference type="NCBI Taxonomy" id="158441"/>
    <lineage>
        <taxon>Eukaryota</taxon>
        <taxon>Metazoa</taxon>
        <taxon>Ecdysozoa</taxon>
        <taxon>Arthropoda</taxon>
        <taxon>Hexapoda</taxon>
        <taxon>Collembola</taxon>
        <taxon>Entomobryomorpha</taxon>
        <taxon>Isotomoidea</taxon>
        <taxon>Isotomidae</taxon>
        <taxon>Proisotominae</taxon>
        <taxon>Folsomia</taxon>
    </lineage>
</organism>
<feature type="transmembrane region" description="Helical" evidence="5">
    <location>
        <begin position="7"/>
        <end position="29"/>
    </location>
</feature>
<feature type="transmembrane region" description="Helical" evidence="5">
    <location>
        <begin position="121"/>
        <end position="141"/>
    </location>
</feature>
<feature type="transmembrane region" description="Helical" evidence="5">
    <location>
        <begin position="81"/>
        <end position="109"/>
    </location>
</feature>
<reference evidence="6 7" key="1">
    <citation type="submission" date="2015-12" db="EMBL/GenBank/DDBJ databases">
        <title>The genome of Folsomia candida.</title>
        <authorList>
            <person name="Faddeeva A."/>
            <person name="Derks M.F."/>
            <person name="Anvar Y."/>
            <person name="Smit S."/>
            <person name="Van Straalen N."/>
            <person name="Roelofs D."/>
        </authorList>
    </citation>
    <scope>NUCLEOTIDE SEQUENCE [LARGE SCALE GENOMIC DNA]</scope>
    <source>
        <strain evidence="6 7">VU population</strain>
        <tissue evidence="6">Whole body</tissue>
    </source>
</reference>
<evidence type="ECO:0000313" key="7">
    <source>
        <dbReference type="Proteomes" id="UP000198287"/>
    </source>
</evidence>
<accession>A0A226EMJ1</accession>
<comment type="caution">
    <text evidence="6">The sequence shown here is derived from an EMBL/GenBank/DDBJ whole genome shotgun (WGS) entry which is preliminary data.</text>
</comment>
<dbReference type="PANTHER" id="PTHR12489">
    <property type="entry name" value="LIPOMA HMGIC FUSION PARTNER-LIKE PROTEIN"/>
    <property type="match status" value="1"/>
</dbReference>
<evidence type="ECO:0000256" key="2">
    <source>
        <dbReference type="ARBA" id="ARBA00022692"/>
    </source>
</evidence>
<sequence>MASTLTFIGIVWAFFSLSAALVACCGFYLPFWINGKLLAETDTSFGSFIRCGFPYMGPSGNLEITSQCGRYSSFWTIPSGWWRATTILTGTGTTLSLLVGLTACCCWCIGDIVSSSTVKFAGALQLFSGLLIVVGVALYPLGWGNKEVQDACDDGVMQSGPYQLGKQFNKFSNSKL</sequence>
<gene>
    <name evidence="6" type="ORF">Fcan01_07979</name>
</gene>
<name>A0A226EMJ1_FOLCA</name>
<proteinExistence type="predicted"/>
<dbReference type="Proteomes" id="UP000198287">
    <property type="component" value="Unassembled WGS sequence"/>
</dbReference>
<dbReference type="OrthoDB" id="5873721at2759"/>
<dbReference type="Pfam" id="PF10242">
    <property type="entry name" value="L_HMGIC_fpl"/>
    <property type="match status" value="1"/>
</dbReference>
<evidence type="ECO:0000313" key="6">
    <source>
        <dbReference type="EMBL" id="OXA58234.1"/>
    </source>
</evidence>
<evidence type="ECO:0000256" key="1">
    <source>
        <dbReference type="ARBA" id="ARBA00004141"/>
    </source>
</evidence>
<dbReference type="AlphaFoldDB" id="A0A226EMJ1"/>